<dbReference type="OrthoDB" id="186585at2"/>
<sequence length="327" mass="34784">MSPNDPWPPTDPQQRRHLLAHLAHGYFVEGLSKVSLGKKSNLSRFQVAALLQEARETGIVRIEIAVPLESTDAALARAVGVERLVSVGGTQWPADRQDLARAVAREITRVLQDGDTLGIAWSRTLQFAVDHLPALPHNDVVQLAGALRTDDTTADESPRLFAGLTARSAWPLWAPLVVEQADSLKKSVEIEVALRRADALDVAVLAVGHWSPGGSTVWPRVSEEVALAAARAGAVAEVAGHLLDAHGHELDTPVGGMIVSAGVEQLRAARYKIAAASGAERAPAVLAAVRGGLVNHLVCDAALRDELERLVAPHPWPAPTSFPGRTP</sequence>
<dbReference type="InterPro" id="IPR051054">
    <property type="entry name" value="SorC_transcr_regulators"/>
</dbReference>
<name>A0A4Y4CZM1_KOCVA</name>
<dbReference type="InterPro" id="IPR036388">
    <property type="entry name" value="WH-like_DNA-bd_sf"/>
</dbReference>
<evidence type="ECO:0000256" key="3">
    <source>
        <dbReference type="ARBA" id="ARBA00023125"/>
    </source>
</evidence>
<reference evidence="6 7" key="1">
    <citation type="submission" date="2019-06" db="EMBL/GenBank/DDBJ databases">
        <title>Whole genome shotgun sequence of Kocuria varians NBRC 15358.</title>
        <authorList>
            <person name="Hosoyama A."/>
            <person name="Uohara A."/>
            <person name="Ohji S."/>
            <person name="Ichikawa N."/>
        </authorList>
    </citation>
    <scope>NUCLEOTIDE SEQUENCE [LARGE SCALE GENOMIC DNA]</scope>
    <source>
        <strain evidence="6 7">NBRC 15358</strain>
    </source>
</reference>
<dbReference type="Gene3D" id="3.40.50.1360">
    <property type="match status" value="1"/>
</dbReference>
<organism evidence="6 7">
    <name type="scientific">Kocuria varians</name>
    <name type="common">Micrococcus varians</name>
    <dbReference type="NCBI Taxonomy" id="1272"/>
    <lineage>
        <taxon>Bacteria</taxon>
        <taxon>Bacillati</taxon>
        <taxon>Actinomycetota</taxon>
        <taxon>Actinomycetes</taxon>
        <taxon>Micrococcales</taxon>
        <taxon>Micrococcaceae</taxon>
        <taxon>Kocuria</taxon>
    </lineage>
</organism>
<dbReference type="Gene3D" id="1.10.10.10">
    <property type="entry name" value="Winged helix-like DNA-binding domain superfamily/Winged helix DNA-binding domain"/>
    <property type="match status" value="1"/>
</dbReference>
<comment type="similarity">
    <text evidence="1">Belongs to the SorC transcriptional regulatory family.</text>
</comment>
<accession>A0A4Y4CZM1</accession>
<dbReference type="Proteomes" id="UP000315730">
    <property type="component" value="Unassembled WGS sequence"/>
</dbReference>
<dbReference type="RefSeq" id="WP_141268797.1">
    <property type="nucleotide sequence ID" value="NZ_BJNW01000003.1"/>
</dbReference>
<dbReference type="GO" id="GO:0003677">
    <property type="term" value="F:DNA binding"/>
    <property type="evidence" value="ECO:0007669"/>
    <property type="project" value="UniProtKB-KW"/>
</dbReference>
<keyword evidence="2" id="KW-0805">Transcription regulation</keyword>
<gene>
    <name evidence="6" type="ORF">KVA01_04860</name>
</gene>
<dbReference type="PANTHER" id="PTHR34294">
    <property type="entry name" value="TRANSCRIPTIONAL REGULATOR-RELATED"/>
    <property type="match status" value="1"/>
</dbReference>
<evidence type="ECO:0000313" key="6">
    <source>
        <dbReference type="EMBL" id="GEC98331.1"/>
    </source>
</evidence>
<protein>
    <submittedName>
        <fullName evidence="6">Putative transcriptional regulator</fullName>
    </submittedName>
</protein>
<keyword evidence="7" id="KW-1185">Reference proteome</keyword>
<evidence type="ECO:0000256" key="2">
    <source>
        <dbReference type="ARBA" id="ARBA00023015"/>
    </source>
</evidence>
<keyword evidence="3" id="KW-0238">DNA-binding</keyword>
<evidence type="ECO:0000259" key="5">
    <source>
        <dbReference type="Pfam" id="PF04198"/>
    </source>
</evidence>
<dbReference type="STRING" id="1272.GCA_900014985_01918"/>
<feature type="domain" description="Sugar-binding" evidence="5">
    <location>
        <begin position="90"/>
        <end position="301"/>
    </location>
</feature>
<dbReference type="InterPro" id="IPR007324">
    <property type="entry name" value="Sugar-bd_dom_put"/>
</dbReference>
<dbReference type="Pfam" id="PF04198">
    <property type="entry name" value="Sugar-bind"/>
    <property type="match status" value="1"/>
</dbReference>
<keyword evidence="4" id="KW-0804">Transcription</keyword>
<dbReference type="PANTHER" id="PTHR34294:SF1">
    <property type="entry name" value="TRANSCRIPTIONAL REGULATOR LSRR"/>
    <property type="match status" value="1"/>
</dbReference>
<dbReference type="SUPFAM" id="SSF100950">
    <property type="entry name" value="NagB/RpiA/CoA transferase-like"/>
    <property type="match status" value="1"/>
</dbReference>
<proteinExistence type="inferred from homology"/>
<dbReference type="EMBL" id="BJNW01000003">
    <property type="protein sequence ID" value="GEC98331.1"/>
    <property type="molecule type" value="Genomic_DNA"/>
</dbReference>
<dbReference type="GO" id="GO:0030246">
    <property type="term" value="F:carbohydrate binding"/>
    <property type="evidence" value="ECO:0007669"/>
    <property type="project" value="InterPro"/>
</dbReference>
<evidence type="ECO:0000256" key="1">
    <source>
        <dbReference type="ARBA" id="ARBA00010466"/>
    </source>
</evidence>
<evidence type="ECO:0000256" key="4">
    <source>
        <dbReference type="ARBA" id="ARBA00023163"/>
    </source>
</evidence>
<dbReference type="InterPro" id="IPR037171">
    <property type="entry name" value="NagB/RpiA_transferase-like"/>
</dbReference>
<dbReference type="AlphaFoldDB" id="A0A4Y4CZM1"/>
<comment type="caution">
    <text evidence="6">The sequence shown here is derived from an EMBL/GenBank/DDBJ whole genome shotgun (WGS) entry which is preliminary data.</text>
</comment>
<evidence type="ECO:0000313" key="7">
    <source>
        <dbReference type="Proteomes" id="UP000315730"/>
    </source>
</evidence>